<dbReference type="Proteomes" id="UP001497482">
    <property type="component" value="Chromosome 7"/>
</dbReference>
<organism evidence="1 2">
    <name type="scientific">Knipowitschia caucasica</name>
    <name type="common">Caucasian dwarf goby</name>
    <name type="synonym">Pomatoschistus caucasicus</name>
    <dbReference type="NCBI Taxonomy" id="637954"/>
    <lineage>
        <taxon>Eukaryota</taxon>
        <taxon>Metazoa</taxon>
        <taxon>Chordata</taxon>
        <taxon>Craniata</taxon>
        <taxon>Vertebrata</taxon>
        <taxon>Euteleostomi</taxon>
        <taxon>Actinopterygii</taxon>
        <taxon>Neopterygii</taxon>
        <taxon>Teleostei</taxon>
        <taxon>Neoteleostei</taxon>
        <taxon>Acanthomorphata</taxon>
        <taxon>Gobiaria</taxon>
        <taxon>Gobiiformes</taxon>
        <taxon>Gobioidei</taxon>
        <taxon>Gobiidae</taxon>
        <taxon>Gobiinae</taxon>
        <taxon>Knipowitschia</taxon>
    </lineage>
</organism>
<evidence type="ECO:0000313" key="2">
    <source>
        <dbReference type="Proteomes" id="UP001497482"/>
    </source>
</evidence>
<sequence>MVFSCSVSLELRSLTADRSWNFSFSNSSLLFRVSVVVLLSSYFSFMSPSAAGPLHCELLRHCSSPQGRCQSGDFFLQFQCLLLQPLHYTLHKSCPVLLQITCQRENLMLQPLCLCLKNVHFTLRLHKAVPFRIQG</sequence>
<dbReference type="AlphaFoldDB" id="A0AAV2MB12"/>
<gene>
    <name evidence="1" type="ORF">KC01_LOCUS37094</name>
</gene>
<reference evidence="1 2" key="1">
    <citation type="submission" date="2024-04" db="EMBL/GenBank/DDBJ databases">
        <authorList>
            <person name="Waldvogel A.-M."/>
            <person name="Schoenle A."/>
        </authorList>
    </citation>
    <scope>NUCLEOTIDE SEQUENCE [LARGE SCALE GENOMIC DNA]</scope>
</reference>
<protein>
    <submittedName>
        <fullName evidence="1">Uncharacterized protein</fullName>
    </submittedName>
</protein>
<name>A0AAV2MB12_KNICA</name>
<keyword evidence="2" id="KW-1185">Reference proteome</keyword>
<proteinExistence type="predicted"/>
<accession>A0AAV2MB12</accession>
<evidence type="ECO:0000313" key="1">
    <source>
        <dbReference type="EMBL" id="CAL1610480.1"/>
    </source>
</evidence>
<dbReference type="EMBL" id="OZ035829">
    <property type="protein sequence ID" value="CAL1610480.1"/>
    <property type="molecule type" value="Genomic_DNA"/>
</dbReference>